<dbReference type="InterPro" id="IPR055712">
    <property type="entry name" value="DUF7288"/>
</dbReference>
<dbReference type="Proteomes" id="UP000199451">
    <property type="component" value="Unassembled WGS sequence"/>
</dbReference>
<sequence length="193" mass="20697">MRAQAHTLESFVAALLVVSVVLFAVQSTAVTPLSASTSNQHIENQQGTVANNLLTVSAADGTLRRAVTYYDESRFEGATDQGFYANGGPPNAFGRALNETFGDERVAFNVAVRYHLVNTTGPVGEVRMVYMGKPSDNAAGATKTISLYDDTPLSSRPTTVSEAADEGSFYAADVSPDSKLFNVLEVHIVVWRM</sequence>
<dbReference type="AlphaFoldDB" id="A0A1G9R4Z3"/>
<dbReference type="Pfam" id="PF23959">
    <property type="entry name" value="DUF7288"/>
    <property type="match status" value="1"/>
</dbReference>
<accession>A0A1G9R4Z3</accession>
<keyword evidence="2" id="KW-1185">Reference proteome</keyword>
<gene>
    <name evidence="1" type="ORF">SAMN04487949_1182</name>
</gene>
<dbReference type="RefSeq" id="WP_089694978.1">
    <property type="nucleotide sequence ID" value="NZ_FNHL01000001.1"/>
</dbReference>
<name>A0A1G9R4Z3_9EURY</name>
<evidence type="ECO:0000313" key="2">
    <source>
        <dbReference type="Proteomes" id="UP000199451"/>
    </source>
</evidence>
<reference evidence="2" key="1">
    <citation type="submission" date="2016-10" db="EMBL/GenBank/DDBJ databases">
        <authorList>
            <person name="Varghese N."/>
            <person name="Submissions S."/>
        </authorList>
    </citation>
    <scope>NUCLEOTIDE SEQUENCE [LARGE SCALE GENOMIC DNA]</scope>
    <source>
        <strain evidence="2">CGMCC 1.10119</strain>
    </source>
</reference>
<proteinExistence type="predicted"/>
<organism evidence="1 2">
    <name type="scientific">Halogranum gelatinilyticum</name>
    <dbReference type="NCBI Taxonomy" id="660521"/>
    <lineage>
        <taxon>Archaea</taxon>
        <taxon>Methanobacteriati</taxon>
        <taxon>Methanobacteriota</taxon>
        <taxon>Stenosarchaea group</taxon>
        <taxon>Halobacteria</taxon>
        <taxon>Halobacteriales</taxon>
        <taxon>Haloferacaceae</taxon>
    </lineage>
</organism>
<dbReference type="EMBL" id="FNHL01000001">
    <property type="protein sequence ID" value="SDM18314.1"/>
    <property type="molecule type" value="Genomic_DNA"/>
</dbReference>
<protein>
    <submittedName>
        <fullName evidence="1">Uncharacterized protein</fullName>
    </submittedName>
</protein>
<evidence type="ECO:0000313" key="1">
    <source>
        <dbReference type="EMBL" id="SDM18314.1"/>
    </source>
</evidence>
<dbReference type="STRING" id="660521.SAMN04487949_1182"/>